<keyword evidence="6" id="KW-1185">Reference proteome</keyword>
<keyword evidence="2" id="KW-0326">Glycosidase</keyword>
<dbReference type="RefSeq" id="WP_137608078.1">
    <property type="nucleotide sequence ID" value="NZ_BJDH01000010.1"/>
</dbReference>
<feature type="domain" description="Glycoside hydrolase family 31 TIM barrel" evidence="3">
    <location>
        <begin position="158"/>
        <end position="460"/>
    </location>
</feature>
<evidence type="ECO:0000256" key="2">
    <source>
        <dbReference type="RuleBase" id="RU361185"/>
    </source>
</evidence>
<dbReference type="Pfam" id="PF21365">
    <property type="entry name" value="Glyco_hydro_31_3rd"/>
    <property type="match status" value="1"/>
</dbReference>
<dbReference type="InterPro" id="IPR013780">
    <property type="entry name" value="Glyco_hydro_b"/>
</dbReference>
<dbReference type="Gene3D" id="2.60.40.1180">
    <property type="entry name" value="Golgi alpha-mannosidase II"/>
    <property type="match status" value="2"/>
</dbReference>
<dbReference type="Pfam" id="PF01055">
    <property type="entry name" value="Glyco_hydro_31_2nd"/>
    <property type="match status" value="1"/>
</dbReference>
<dbReference type="InterPro" id="IPR048395">
    <property type="entry name" value="Glyco_hydro_31_C"/>
</dbReference>
<dbReference type="SUPFAM" id="SSF51011">
    <property type="entry name" value="Glycosyl hydrolase domain"/>
    <property type="match status" value="1"/>
</dbReference>
<evidence type="ECO:0000313" key="5">
    <source>
        <dbReference type="EMBL" id="MFC6295606.1"/>
    </source>
</evidence>
<dbReference type="PANTHER" id="PTHR43863:SF2">
    <property type="entry name" value="MALTASE-GLUCOAMYLASE"/>
    <property type="match status" value="1"/>
</dbReference>
<dbReference type="InterPro" id="IPR000322">
    <property type="entry name" value="Glyco_hydro_31_TIM"/>
</dbReference>
<evidence type="ECO:0000259" key="4">
    <source>
        <dbReference type="Pfam" id="PF21365"/>
    </source>
</evidence>
<dbReference type="SUPFAM" id="SSF51445">
    <property type="entry name" value="(Trans)glycosidases"/>
    <property type="match status" value="1"/>
</dbReference>
<gene>
    <name evidence="5" type="ORF">ACFQH1_10385</name>
</gene>
<dbReference type="EMBL" id="JBHSSB010000030">
    <property type="protein sequence ID" value="MFC6295606.1"/>
    <property type="molecule type" value="Genomic_DNA"/>
</dbReference>
<dbReference type="CDD" id="cd06595">
    <property type="entry name" value="GH31_u1"/>
    <property type="match status" value="1"/>
</dbReference>
<proteinExistence type="inferred from homology"/>
<evidence type="ECO:0000256" key="1">
    <source>
        <dbReference type="ARBA" id="ARBA00007806"/>
    </source>
</evidence>
<dbReference type="InterPro" id="IPR017853">
    <property type="entry name" value="GH"/>
</dbReference>
<comment type="similarity">
    <text evidence="1 2">Belongs to the glycosyl hydrolase 31 family.</text>
</comment>
<sequence>MEYSETGQFEDQTTSLVQNRQLKSTDYEIMTVAGYELVLRTANFTLYYVGGKFDAGSLFIDARSNYGTHYSRWHYGEKVKYNLKGTARTLDKADGAIPLEEGLISKDGFGVIDDSESFLLVGDQVSRREHAEQDMYYFTYGRDFRQTLKMYYELTGFPPMVPRFALGNWWSRYYPYHQDEYLKLMAKFTEQRIPIAVSVLDMNWHTTDIPARYGSGWTGYTWDKAYFPNPKKMMAKLHATGHKITLNVHPAAGIRPNEETYPQVAKALQLDTAKEEPAIFDLQNAAFRKAYFEMVHTALEKQGVDFWWIDWQQGGQRGAKQVDPLWLLNIAHYQDLKRKRNNDALILSRYAGPGSHRYPIGFSGDTVASWQSLQFQPYFTATASNIGYTWWSHDIGGHMFGSYDGELALRWLQFGVFSPILRMHSSNNIFMGKEPWNYRSDIKQIMIKFLQLRSQLIPYLDSENYRTHTDGTPLIQPLYYGHPEDETAYHFKNEYQFGSAMLVAPITTPMADAAQLGKAKTWLPAGTWYDWFTGIRYQGNRVVTAFRPLAQYPVFVKAGSIVPLSVDYMAPADKLPSQLALKVFGGSDGQYEMVEHTATAIAKTHFDWQDATGKLTITVDDPQHIIPTDRQYTLQSVGMSYDRIESLVSGDGYQMIQPQLADQKAIVEQELQKKLQFAKIDFSLKQTIWQQYQTQDRAGFISYLTSIDVPNITEMILELMSVE</sequence>
<dbReference type="Proteomes" id="UP001596227">
    <property type="component" value="Unassembled WGS sequence"/>
</dbReference>
<accession>A0ABW1UK51</accession>
<evidence type="ECO:0000313" key="6">
    <source>
        <dbReference type="Proteomes" id="UP001596227"/>
    </source>
</evidence>
<protein>
    <submittedName>
        <fullName evidence="5">TIM-barrel domain-containing protein</fullName>
    </submittedName>
</protein>
<dbReference type="PANTHER" id="PTHR43863">
    <property type="entry name" value="HYDROLASE, PUTATIVE (AFU_ORTHOLOGUE AFUA_1G03140)-RELATED"/>
    <property type="match status" value="1"/>
</dbReference>
<name>A0ABW1UK51_9LACO</name>
<organism evidence="5 6">
    <name type="scientific">Lactiplantibacillus daoliensis</name>
    <dbReference type="NCBI Taxonomy" id="2559916"/>
    <lineage>
        <taxon>Bacteria</taxon>
        <taxon>Bacillati</taxon>
        <taxon>Bacillota</taxon>
        <taxon>Bacilli</taxon>
        <taxon>Lactobacillales</taxon>
        <taxon>Lactobacillaceae</taxon>
        <taxon>Lactiplantibacillus</taxon>
    </lineage>
</organism>
<feature type="domain" description="Glycosyl hydrolase family 31 C-terminal" evidence="4">
    <location>
        <begin position="471"/>
        <end position="562"/>
    </location>
</feature>
<dbReference type="Gene3D" id="3.20.20.80">
    <property type="entry name" value="Glycosidases"/>
    <property type="match status" value="1"/>
</dbReference>
<evidence type="ECO:0000259" key="3">
    <source>
        <dbReference type="Pfam" id="PF01055"/>
    </source>
</evidence>
<dbReference type="InterPro" id="IPR051816">
    <property type="entry name" value="Glycosyl_Hydrolase_31"/>
</dbReference>
<keyword evidence="2" id="KW-0378">Hydrolase</keyword>
<comment type="caution">
    <text evidence="5">The sequence shown here is derived from an EMBL/GenBank/DDBJ whole genome shotgun (WGS) entry which is preliminary data.</text>
</comment>
<reference evidence="6" key="1">
    <citation type="journal article" date="2019" name="Int. J. Syst. Evol. Microbiol.">
        <title>The Global Catalogue of Microorganisms (GCM) 10K type strain sequencing project: providing services to taxonomists for standard genome sequencing and annotation.</title>
        <authorList>
            <consortium name="The Broad Institute Genomics Platform"/>
            <consortium name="The Broad Institute Genome Sequencing Center for Infectious Disease"/>
            <person name="Wu L."/>
            <person name="Ma J."/>
        </authorList>
    </citation>
    <scope>NUCLEOTIDE SEQUENCE [LARGE SCALE GENOMIC DNA]</scope>
    <source>
        <strain evidence="6">CCM 8934</strain>
    </source>
</reference>